<comment type="caution">
    <text evidence="1">The sequence shown here is derived from an EMBL/GenBank/DDBJ whole genome shotgun (WGS) entry which is preliminary data.</text>
</comment>
<protein>
    <submittedName>
        <fullName evidence="1">Uncharacterized protein</fullName>
    </submittedName>
</protein>
<evidence type="ECO:0000313" key="2">
    <source>
        <dbReference type="Proteomes" id="UP000216961"/>
    </source>
</evidence>
<accession>A0AA91TVY3</accession>
<dbReference type="Proteomes" id="UP000216961">
    <property type="component" value="Unassembled WGS sequence"/>
</dbReference>
<dbReference type="EMBL" id="NPBQ01000013">
    <property type="protein sequence ID" value="PAD85067.1"/>
    <property type="molecule type" value="Genomic_DNA"/>
</dbReference>
<sequence length="74" mass="8766">MLEIKNCTDYLEGNYFSDITFISENQGNLYFTAQDEDEDQLAYIMFEYTNDDSCFVNVKYGENEPYMTLEQLVK</sequence>
<gene>
    <name evidence="1" type="ORF">CHH57_01790</name>
</gene>
<proteinExistence type="predicted"/>
<dbReference type="RefSeq" id="WP_095328609.1">
    <property type="nucleotide sequence ID" value="NZ_NPBQ01000013.1"/>
</dbReference>
<name>A0AA91TVY3_NIACI</name>
<organism evidence="1 2">
    <name type="scientific">Niallia circulans</name>
    <name type="common">Bacillus circulans</name>
    <dbReference type="NCBI Taxonomy" id="1397"/>
    <lineage>
        <taxon>Bacteria</taxon>
        <taxon>Bacillati</taxon>
        <taxon>Bacillota</taxon>
        <taxon>Bacilli</taxon>
        <taxon>Bacillales</taxon>
        <taxon>Bacillaceae</taxon>
        <taxon>Niallia</taxon>
    </lineage>
</organism>
<dbReference type="AlphaFoldDB" id="A0AA91TVY3"/>
<reference evidence="1 2" key="1">
    <citation type="submission" date="2017-07" db="EMBL/GenBank/DDBJ databases">
        <title>Isolation and whole genome analysis of endospore-forming bacteria from heroin.</title>
        <authorList>
            <person name="Kalinowski J."/>
            <person name="Ahrens B."/>
            <person name="Al-Dilaimi A."/>
            <person name="Winkler A."/>
            <person name="Wibberg D."/>
            <person name="Schleenbecker U."/>
            <person name="Ruckert C."/>
            <person name="Wolfel R."/>
            <person name="Grass G."/>
        </authorList>
    </citation>
    <scope>NUCLEOTIDE SEQUENCE [LARGE SCALE GENOMIC DNA]</scope>
    <source>
        <strain evidence="1 2">7521-2</strain>
    </source>
</reference>
<evidence type="ECO:0000313" key="1">
    <source>
        <dbReference type="EMBL" id="PAD85067.1"/>
    </source>
</evidence>